<dbReference type="InterPro" id="IPR027417">
    <property type="entry name" value="P-loop_NTPase"/>
</dbReference>
<keyword evidence="1" id="KW-0547">Nucleotide-binding</keyword>
<evidence type="ECO:0000256" key="1">
    <source>
        <dbReference type="ARBA" id="ARBA00022741"/>
    </source>
</evidence>
<keyword evidence="2" id="KW-0067">ATP-binding</keyword>
<comment type="caution">
    <text evidence="4">The sequence shown here is derived from an EMBL/GenBank/DDBJ whole genome shotgun (WGS) entry which is preliminary data.</text>
</comment>
<evidence type="ECO:0000313" key="4">
    <source>
        <dbReference type="EMBL" id="KHA75226.1"/>
    </source>
</evidence>
<sequence>MSTPRIRIFAGPNGSGKSTFNRLVPAHLLGNYINPDDIERSIKDTGYFDFTSYRIEAHKEDIFEFFREHALLKKSPHSLAKLDSLKIDGERLSFANTVIDSYVASALSDFIRRSLIKERISFTFETVMSSSDKVKLLAEAHASGYRVYVYYVATADPQINIARVAYRVKQGGHSVPPEKIEARYWRSLELLSDAILTSNRAYIFDNSDEGSEGLTQIAEITDGDLIEIKSDTQPPWFKEFVLDKLL</sequence>
<dbReference type="InterPro" id="IPR010488">
    <property type="entry name" value="Zeta_toxin_domain"/>
</dbReference>
<dbReference type="OrthoDB" id="9791543at2"/>
<dbReference type="SUPFAM" id="SSF52540">
    <property type="entry name" value="P-loop containing nucleoside triphosphate hydrolases"/>
    <property type="match status" value="1"/>
</dbReference>
<dbReference type="PANTHER" id="PTHR39206">
    <property type="entry name" value="SLL8004 PROTEIN"/>
    <property type="match status" value="1"/>
</dbReference>
<reference evidence="4 5" key="1">
    <citation type="submission" date="2014-10" db="EMBL/GenBank/DDBJ databases">
        <title>Draft genome sequence of Pseudomonas chlororaphis EA105.</title>
        <authorList>
            <person name="McCully L.M."/>
            <person name="Bitzer A.S."/>
            <person name="Spence C."/>
            <person name="Bais H."/>
            <person name="Silby M.W."/>
        </authorList>
    </citation>
    <scope>NUCLEOTIDE SEQUENCE [LARGE SCALE GENOMIC DNA]</scope>
    <source>
        <strain evidence="4 5">EA105</strain>
    </source>
</reference>
<feature type="domain" description="Zeta toxin" evidence="3">
    <location>
        <begin position="106"/>
        <end position="191"/>
    </location>
</feature>
<name>A0A0A6FRH0_9PSED</name>
<protein>
    <recommendedName>
        <fullName evidence="3">Zeta toxin domain-containing protein</fullName>
    </recommendedName>
</protein>
<dbReference type="PATRIC" id="fig|587753.9.peg.574"/>
<dbReference type="Gene3D" id="3.40.50.300">
    <property type="entry name" value="P-loop containing nucleotide triphosphate hydrolases"/>
    <property type="match status" value="1"/>
</dbReference>
<organism evidence="4 5">
    <name type="scientific">Pseudomonas chlororaphis</name>
    <dbReference type="NCBI Taxonomy" id="587753"/>
    <lineage>
        <taxon>Bacteria</taxon>
        <taxon>Pseudomonadati</taxon>
        <taxon>Pseudomonadota</taxon>
        <taxon>Gammaproteobacteria</taxon>
        <taxon>Pseudomonadales</taxon>
        <taxon>Pseudomonadaceae</taxon>
        <taxon>Pseudomonas</taxon>
    </lineage>
</organism>
<dbReference type="GO" id="GO:0005524">
    <property type="term" value="F:ATP binding"/>
    <property type="evidence" value="ECO:0007669"/>
    <property type="project" value="UniProtKB-KW"/>
</dbReference>
<dbReference type="PANTHER" id="PTHR39206:SF1">
    <property type="entry name" value="SLL8004 PROTEIN"/>
    <property type="match status" value="1"/>
</dbReference>
<dbReference type="Proteomes" id="UP000030564">
    <property type="component" value="Unassembled WGS sequence"/>
</dbReference>
<evidence type="ECO:0000256" key="2">
    <source>
        <dbReference type="ARBA" id="ARBA00022840"/>
    </source>
</evidence>
<dbReference type="AlphaFoldDB" id="A0A0A6FRH0"/>
<gene>
    <name evidence="4" type="ORF">NZ35_02810</name>
</gene>
<evidence type="ECO:0000313" key="5">
    <source>
        <dbReference type="Proteomes" id="UP000030564"/>
    </source>
</evidence>
<dbReference type="Pfam" id="PF06414">
    <property type="entry name" value="Zeta_toxin"/>
    <property type="match status" value="1"/>
</dbReference>
<accession>A0A0A6FRH0</accession>
<dbReference type="EMBL" id="JSFK01000001">
    <property type="protein sequence ID" value="KHA75226.1"/>
    <property type="molecule type" value="Genomic_DNA"/>
</dbReference>
<evidence type="ECO:0000259" key="3">
    <source>
        <dbReference type="Pfam" id="PF06414"/>
    </source>
</evidence>
<dbReference type="GO" id="GO:0016301">
    <property type="term" value="F:kinase activity"/>
    <property type="evidence" value="ECO:0007669"/>
    <property type="project" value="InterPro"/>
</dbReference>
<proteinExistence type="predicted"/>